<dbReference type="Proteomes" id="UP000295601">
    <property type="component" value="Unassembled WGS sequence"/>
</dbReference>
<dbReference type="CDD" id="cd12797">
    <property type="entry name" value="M23_peptidase"/>
    <property type="match status" value="1"/>
</dbReference>
<dbReference type="InterPro" id="IPR011055">
    <property type="entry name" value="Dup_hybrid_motif"/>
</dbReference>
<evidence type="ECO:0000313" key="3">
    <source>
        <dbReference type="Proteomes" id="UP000295601"/>
    </source>
</evidence>
<dbReference type="OrthoDB" id="3231746at2"/>
<keyword evidence="3" id="KW-1185">Reference proteome</keyword>
<accession>A0A4R6S3Z0</accession>
<dbReference type="PANTHER" id="PTHR21666">
    <property type="entry name" value="PEPTIDASE-RELATED"/>
    <property type="match status" value="1"/>
</dbReference>
<reference evidence="2 3" key="1">
    <citation type="submission" date="2019-03" db="EMBL/GenBank/DDBJ databases">
        <title>Genomic analyses of the natural microbiome of Caenorhabditis elegans.</title>
        <authorList>
            <person name="Samuel B."/>
        </authorList>
    </citation>
    <scope>NUCLEOTIDE SEQUENCE [LARGE SCALE GENOMIC DNA]</scope>
    <source>
        <strain evidence="2 3">JUb18</strain>
    </source>
</reference>
<comment type="caution">
    <text evidence="2">The sequence shown here is derived from an EMBL/GenBank/DDBJ whole genome shotgun (WGS) entry which is preliminary data.</text>
</comment>
<dbReference type="Pfam" id="PF01551">
    <property type="entry name" value="Peptidase_M23"/>
    <property type="match status" value="1"/>
</dbReference>
<evidence type="ECO:0000259" key="1">
    <source>
        <dbReference type="Pfam" id="PF01551"/>
    </source>
</evidence>
<dbReference type="InterPro" id="IPR016047">
    <property type="entry name" value="M23ase_b-sheet_dom"/>
</dbReference>
<dbReference type="AlphaFoldDB" id="A0A4R6S3Z0"/>
<feature type="domain" description="M23ase beta-sheet core" evidence="1">
    <location>
        <begin position="117"/>
        <end position="208"/>
    </location>
</feature>
<organism evidence="2 3">
    <name type="scientific">Leucobacter luti</name>
    <dbReference type="NCBI Taxonomy" id="340320"/>
    <lineage>
        <taxon>Bacteria</taxon>
        <taxon>Bacillati</taxon>
        <taxon>Actinomycetota</taxon>
        <taxon>Actinomycetes</taxon>
        <taxon>Micrococcales</taxon>
        <taxon>Microbacteriaceae</taxon>
        <taxon>Leucobacter</taxon>
    </lineage>
</organism>
<proteinExistence type="predicted"/>
<dbReference type="InterPro" id="IPR050570">
    <property type="entry name" value="Cell_wall_metabolism_enzyme"/>
</dbReference>
<sequence length="313" mass="33528">MAIRGRYLPSPLDRGPQLGIHPTTGNAAHAMMRSECAVGAGHTFQPPKTRKPRASLELSDINHNTKGEPWSTTPKNSNRAAAHLALHRSFPTRKGMKMATISWPLANFTITQEFHSGHTGIDLAAPMGTPIYAADDGIVDSSGDGADNGWMGAIAGLYVLIRHSWGYTGYAHVSSYVVYAGQSVKRGQVIAYVGSTGMSTGPHCHFETLPLNPNWSVVSGRVNPRSHTIIPFGGEITPPPTPSIRKNKKMFIVFYADAFGAGQPGWNVVGTPRRLILTSQDAANNIARQLGIANAYICTSSAPWNKFLAASAA</sequence>
<dbReference type="PANTHER" id="PTHR21666:SF270">
    <property type="entry name" value="MUREIN HYDROLASE ACTIVATOR ENVC"/>
    <property type="match status" value="1"/>
</dbReference>
<gene>
    <name evidence="2" type="ORF">EDF62_1425</name>
</gene>
<dbReference type="Gene3D" id="2.70.70.10">
    <property type="entry name" value="Glucose Permease (Domain IIA)"/>
    <property type="match status" value="1"/>
</dbReference>
<protein>
    <submittedName>
        <fullName evidence="2">Peptidase M23-like protein</fullName>
    </submittedName>
</protein>
<dbReference type="GO" id="GO:0004222">
    <property type="term" value="F:metalloendopeptidase activity"/>
    <property type="evidence" value="ECO:0007669"/>
    <property type="project" value="TreeGrafter"/>
</dbReference>
<dbReference type="EMBL" id="SNYA01000003">
    <property type="protein sequence ID" value="TDP93446.1"/>
    <property type="molecule type" value="Genomic_DNA"/>
</dbReference>
<name>A0A4R6S3Z0_9MICO</name>
<dbReference type="SUPFAM" id="SSF51261">
    <property type="entry name" value="Duplicated hybrid motif"/>
    <property type="match status" value="1"/>
</dbReference>
<evidence type="ECO:0000313" key="2">
    <source>
        <dbReference type="EMBL" id="TDP93446.1"/>
    </source>
</evidence>